<keyword evidence="2" id="KW-1185">Reference proteome</keyword>
<dbReference type="EMBL" id="CP014227">
    <property type="protein sequence ID" value="AMD84083.1"/>
    <property type="molecule type" value="Genomic_DNA"/>
</dbReference>
<sequence>MALVRDFLSKHPFKNVEEKLHHTKKKAGAKKKYADIDAYIQSEEYAAELGKRVAEGRAQMAQGEHYLLETEEDVIDYVNSLCATN</sequence>
<evidence type="ECO:0000313" key="1">
    <source>
        <dbReference type="EMBL" id="AMD84083.1"/>
    </source>
</evidence>
<organism evidence="1 2">
    <name type="scientific">Capnocytophaga haemolytica</name>
    <dbReference type="NCBI Taxonomy" id="45243"/>
    <lineage>
        <taxon>Bacteria</taxon>
        <taxon>Pseudomonadati</taxon>
        <taxon>Bacteroidota</taxon>
        <taxon>Flavobacteriia</taxon>
        <taxon>Flavobacteriales</taxon>
        <taxon>Flavobacteriaceae</taxon>
        <taxon>Capnocytophaga</taxon>
    </lineage>
</organism>
<proteinExistence type="predicted"/>
<dbReference type="Proteomes" id="UP000065822">
    <property type="component" value="Chromosome"/>
</dbReference>
<protein>
    <submittedName>
        <fullName evidence="1">Uncharacterized protein</fullName>
    </submittedName>
</protein>
<reference evidence="1 2" key="1">
    <citation type="submission" date="2016-02" db="EMBL/GenBank/DDBJ databases">
        <authorList>
            <person name="Holder M.E."/>
            <person name="Ajami N.J."/>
            <person name="Petrosino J.F."/>
        </authorList>
    </citation>
    <scope>NUCLEOTIDE SEQUENCE [LARGE SCALE GENOMIC DNA]</scope>
    <source>
        <strain evidence="1 2">CCUG 32990</strain>
    </source>
</reference>
<accession>A0ABM5XA32</accession>
<name>A0ABM5XA32_9FLAO</name>
<evidence type="ECO:0000313" key="2">
    <source>
        <dbReference type="Proteomes" id="UP000065822"/>
    </source>
</evidence>
<gene>
    <name evidence="1" type="ORF">AXF12_00115</name>
</gene>